<proteinExistence type="predicted"/>
<gene>
    <name evidence="1" type="ORF">HMPREF0083_03106</name>
</gene>
<dbReference type="AlphaFoldDB" id="U1WJS5"/>
<comment type="caution">
    <text evidence="1">The sequence shown here is derived from an EMBL/GenBank/DDBJ whole genome shotgun (WGS) entry which is preliminary data.</text>
</comment>
<dbReference type="PATRIC" id="fig|649747.3.peg.2810"/>
<dbReference type="GeneID" id="92839512"/>
<keyword evidence="2" id="KW-1185">Reference proteome</keyword>
<evidence type="ECO:0000313" key="2">
    <source>
        <dbReference type="Proteomes" id="UP000016511"/>
    </source>
</evidence>
<dbReference type="EMBL" id="AWSJ01000189">
    <property type="protein sequence ID" value="ERI08824.1"/>
    <property type="molecule type" value="Genomic_DNA"/>
</dbReference>
<sequence>MVSKGKMPIILAVIAVLVIGGGLYTAYAFFDVFKSNKTIYLEAEAQEMQNFSKVMEEYEKNYNKYAQPYLEGGVEQKVEISNLVLDMPVADPQMAKAMEILKDAKLVTETKADGKNNKNYSKTNLNIKNNNVVGVELFYDAEKVGLGVPVVYNKYGYFNWKDKGVMEQRYGLTGLPERVPSSKDYMELAKVPREELRPIIAEYAKLYADSIQDKQVIVNKKATFEEQGVKLDAKEITVTFTPEEHKQLLKKFVDKISKDTKLQDLLYPRYQKLAEMSATGTSQDMPKLTKEEFTKKFTKFKEDADRSIDKGEVGEGMKMVIYADKNRNILSRTIETTDKKTGEKAVFKLASFQDKENKDHVVFDVTTDRSGDTGKVNIVYVNKKEGENQKGSVKFSTTDKMGETTKSDFTADATFAITKEGNKQNQDVKVDFKDNQQAQAAPFTLIWKGTVTDNDKDKARTSDYKIEFTGPQNDPSMPKKISFAMKSDEKFNVANIKLPELNAQNSINMATVTDQELMQVQQEIRNGGMQFMMKNMQLFQQLGLIPTDAGPMMQ</sequence>
<protein>
    <submittedName>
        <fullName evidence="1">Uncharacterized protein</fullName>
    </submittedName>
</protein>
<dbReference type="Proteomes" id="UP000016511">
    <property type="component" value="Unassembled WGS sequence"/>
</dbReference>
<dbReference type="HOGENOM" id="CLU_491484_0_0_9"/>
<dbReference type="RefSeq" id="WP_021621952.1">
    <property type="nucleotide sequence ID" value="NZ_KE952801.1"/>
</dbReference>
<organism evidence="1 2">
    <name type="scientific">Aneurinibacillus aneurinilyticus ATCC 12856</name>
    <dbReference type="NCBI Taxonomy" id="649747"/>
    <lineage>
        <taxon>Bacteria</taxon>
        <taxon>Bacillati</taxon>
        <taxon>Bacillota</taxon>
        <taxon>Bacilli</taxon>
        <taxon>Bacillales</taxon>
        <taxon>Paenibacillaceae</taxon>
        <taxon>Aneurinibacillus group</taxon>
        <taxon>Aneurinibacillus</taxon>
    </lineage>
</organism>
<dbReference type="eggNOG" id="ENOG502ZCES">
    <property type="taxonomic scope" value="Bacteria"/>
</dbReference>
<reference evidence="1 2" key="1">
    <citation type="submission" date="2013-08" db="EMBL/GenBank/DDBJ databases">
        <authorList>
            <person name="Weinstock G."/>
            <person name="Sodergren E."/>
            <person name="Wylie T."/>
            <person name="Fulton L."/>
            <person name="Fulton R."/>
            <person name="Fronick C."/>
            <person name="O'Laughlin M."/>
            <person name="Godfrey J."/>
            <person name="Miner T."/>
            <person name="Herter B."/>
            <person name="Appelbaum E."/>
            <person name="Cordes M."/>
            <person name="Lek S."/>
            <person name="Wollam A."/>
            <person name="Pepin K.H."/>
            <person name="Palsikar V.B."/>
            <person name="Mitreva M."/>
            <person name="Wilson R.K."/>
        </authorList>
    </citation>
    <scope>NUCLEOTIDE SEQUENCE [LARGE SCALE GENOMIC DNA]</scope>
    <source>
        <strain evidence="1 2">ATCC 12856</strain>
    </source>
</reference>
<evidence type="ECO:0000313" key="1">
    <source>
        <dbReference type="EMBL" id="ERI08824.1"/>
    </source>
</evidence>
<accession>U1WJS5</accession>
<dbReference type="STRING" id="649747.HMPREF0083_03106"/>
<name>U1WJS5_ANEAE</name>